<comment type="caution">
    <text evidence="5">The sequence shown here is derived from an EMBL/GenBank/DDBJ whole genome shotgun (WGS) entry which is preliminary data.</text>
</comment>
<dbReference type="InterPro" id="IPR026444">
    <property type="entry name" value="Secre_tail"/>
</dbReference>
<gene>
    <name evidence="5" type="ORF">J3S90_01935</name>
</gene>
<evidence type="ECO:0000259" key="4">
    <source>
        <dbReference type="Pfam" id="PF18962"/>
    </source>
</evidence>
<dbReference type="RefSeq" id="WP_210644372.1">
    <property type="nucleotide sequence ID" value="NZ_JAGFBU010000001.1"/>
</dbReference>
<protein>
    <submittedName>
        <fullName evidence="5">T9SS type A sorting domain-containing protein</fullName>
    </submittedName>
</protein>
<organism evidence="5 6">
    <name type="scientific">Flavobacterium flabelliforme</name>
    <dbReference type="NCBI Taxonomy" id="2816119"/>
    <lineage>
        <taxon>Bacteria</taxon>
        <taxon>Pseudomonadati</taxon>
        <taxon>Bacteroidota</taxon>
        <taxon>Flavobacteriia</taxon>
        <taxon>Flavobacteriales</taxon>
        <taxon>Flavobacteriaceae</taxon>
        <taxon>Flavobacterium</taxon>
    </lineage>
</organism>
<reference evidence="5 6" key="1">
    <citation type="submission" date="2021-03" db="EMBL/GenBank/DDBJ databases">
        <title>Flavobacterium Flabelliformis Sp. Nov. And Flavobacterium Geliluteum Sp. Nov., Two Novel Multidrug Resistant Psychrophilic Species Isolated From Antarctica.</title>
        <authorList>
            <person name="Kralova S."/>
            <person name="Busse H.J."/>
            <person name="Bezdicek M."/>
            <person name="Nykrynova M."/>
            <person name="Kroupova E."/>
            <person name="Krsek D."/>
            <person name="Sedlacek I."/>
        </authorList>
    </citation>
    <scope>NUCLEOTIDE SEQUENCE [LARGE SCALE GENOMIC DNA]</scope>
    <source>
        <strain evidence="5 6">P4023</strain>
    </source>
</reference>
<dbReference type="NCBIfam" id="TIGR04183">
    <property type="entry name" value="Por_Secre_tail"/>
    <property type="match status" value="1"/>
</dbReference>
<evidence type="ECO:0000313" key="6">
    <source>
        <dbReference type="Proteomes" id="UP000674217"/>
    </source>
</evidence>
<dbReference type="Proteomes" id="UP000674217">
    <property type="component" value="Unassembled WGS sequence"/>
</dbReference>
<evidence type="ECO:0000313" key="5">
    <source>
        <dbReference type="EMBL" id="MBP4140558.1"/>
    </source>
</evidence>
<feature type="domain" description="Secretion system C-terminal sorting" evidence="4">
    <location>
        <begin position="529"/>
        <end position="608"/>
    </location>
</feature>
<sequence>MYGKILKKSLLVATGFLLQNSVNAQMFVSADTYVYASNEVIYIEKELELNAVSSFLYLRDTAQLVQGSAGTSTNKGLGNLSVFQEGSVNDYQYNYWCSPVGGSDANSGNSPFGINQLNDVLNVTQSTPATILPMNNYNGTSVPLAIAPYWVTKLTTSTEYSSWIDAGAPNSILAGEGFTMKGTSGTNTVSVNGVQNNPGSRQRYDFRGKPNDGTISIPVKFENYTLTGNPYPSTIDLSAFLLTETNCSGTAYFWEQDNTVNSHFLADYKGGYGTFVPVDINSPGIYTPATFYSYDGSGNAGGNVGTGNYYQRRNLPIGQGFLIDGKVDGVVEMKNSYRTFVRETPDSSTPIARKSDSKAKKNTNPFANTQSVSGIDYSQVTDEQVPQIRINTLLNNKGVRQLALGFVPQATDGIDHGMDGGSSSQGTPADIYFLIEDAEFVINVLNFDNDKKIPIGFRNAKEASYKITVNEIINFTQANTIFLHDKVNNQYYDIKNDFHELILPPGENNTQFEITFKTDRSLGVEEAVKENFMIYQNNENQNLVIDNPLLMDLDVCGLYDVAGKVIFTKKDIGNQASYKFATSGLVDGIYIVKMVTKDKQVVGKKIIIKN</sequence>
<feature type="region of interest" description="Disordered" evidence="2">
    <location>
        <begin position="342"/>
        <end position="370"/>
    </location>
</feature>
<accession>A0ABS5CPL6</accession>
<evidence type="ECO:0000256" key="2">
    <source>
        <dbReference type="SAM" id="MobiDB-lite"/>
    </source>
</evidence>
<dbReference type="Pfam" id="PF18962">
    <property type="entry name" value="Por_Secre_tail"/>
    <property type="match status" value="1"/>
</dbReference>
<feature type="chain" id="PRO_5045089163" evidence="3">
    <location>
        <begin position="25"/>
        <end position="610"/>
    </location>
</feature>
<evidence type="ECO:0000256" key="1">
    <source>
        <dbReference type="ARBA" id="ARBA00022729"/>
    </source>
</evidence>
<keyword evidence="6" id="KW-1185">Reference proteome</keyword>
<proteinExistence type="predicted"/>
<name>A0ABS5CPL6_9FLAO</name>
<dbReference type="EMBL" id="JAGFBU010000001">
    <property type="protein sequence ID" value="MBP4140558.1"/>
    <property type="molecule type" value="Genomic_DNA"/>
</dbReference>
<keyword evidence="1 3" id="KW-0732">Signal</keyword>
<evidence type="ECO:0000256" key="3">
    <source>
        <dbReference type="SAM" id="SignalP"/>
    </source>
</evidence>
<feature type="signal peptide" evidence="3">
    <location>
        <begin position="1"/>
        <end position="24"/>
    </location>
</feature>